<evidence type="ECO:0000313" key="3">
    <source>
        <dbReference type="EMBL" id="MBG9355148.1"/>
    </source>
</evidence>
<evidence type="ECO:0000256" key="2">
    <source>
        <dbReference type="SAM" id="Phobius"/>
    </source>
</evidence>
<reference evidence="3 4" key="1">
    <citation type="journal article" date="2020" name="J. Clin. Microbiol.">
        <title>Assessing the Genetic Diversity of Austrian Corynebacterium diphtheriae Clinical Isolates, 2011-2019.</title>
        <authorList>
            <person name="Schaeffer J."/>
            <person name="Huhulescu S."/>
            <person name="Stoeger A."/>
            <person name="Allerberger F."/>
            <person name="Ruppitsch W."/>
        </authorList>
    </citation>
    <scope>NUCLEOTIDE SEQUENCE [LARGE SCALE GENOMIC DNA]</scope>
    <source>
        <strain evidence="3 4">04-17</strain>
    </source>
</reference>
<organism evidence="3 4">
    <name type="scientific">Corynebacterium belfantii</name>
    <dbReference type="NCBI Taxonomy" id="2014537"/>
    <lineage>
        <taxon>Bacteria</taxon>
        <taxon>Bacillati</taxon>
        <taxon>Actinomycetota</taxon>
        <taxon>Actinomycetes</taxon>
        <taxon>Mycobacteriales</taxon>
        <taxon>Corynebacteriaceae</taxon>
        <taxon>Corynebacterium</taxon>
    </lineage>
</organism>
<dbReference type="EMBL" id="JADQUG010000062">
    <property type="protein sequence ID" value="MBG9355148.1"/>
    <property type="molecule type" value="Genomic_DNA"/>
</dbReference>
<accession>A0ABS0LEM7</accession>
<protein>
    <recommendedName>
        <fullName evidence="5">Gram-positive cocci surface proteins LPxTG domain-containing protein</fullName>
    </recommendedName>
</protein>
<dbReference type="RefSeq" id="WP_088268207.1">
    <property type="nucleotide sequence ID" value="NZ_CBCSFR010000034.1"/>
</dbReference>
<dbReference type="GeneID" id="97331818"/>
<keyword evidence="2" id="KW-0812">Transmembrane</keyword>
<name>A0ABS0LEM7_9CORY</name>
<dbReference type="Proteomes" id="UP000615580">
    <property type="component" value="Unassembled WGS sequence"/>
</dbReference>
<evidence type="ECO:0008006" key="5">
    <source>
        <dbReference type="Google" id="ProtNLM"/>
    </source>
</evidence>
<evidence type="ECO:0000313" key="4">
    <source>
        <dbReference type="Proteomes" id="UP000615580"/>
    </source>
</evidence>
<feature type="transmembrane region" description="Helical" evidence="2">
    <location>
        <begin position="119"/>
        <end position="140"/>
    </location>
</feature>
<gene>
    <name evidence="3" type="ORF">I4J41_11390</name>
</gene>
<keyword evidence="2" id="KW-0472">Membrane</keyword>
<keyword evidence="2" id="KW-1133">Transmembrane helix</keyword>
<sequence length="146" mass="15045">MTNKERAVSGAELNSLELEKAKEIEALIRKDITFRHYMGEKFEDVYNQCPKPEENASGSSALPAVAGTAAVAVAAGALSQGSSVGAPAAVSKTPEAQAPAAGQKAQASRGMLAHTGSNVTAKTVFALMVLAVVDAAAFVARRKFVV</sequence>
<keyword evidence="4" id="KW-1185">Reference proteome</keyword>
<evidence type="ECO:0000256" key="1">
    <source>
        <dbReference type="SAM" id="MobiDB-lite"/>
    </source>
</evidence>
<feature type="region of interest" description="Disordered" evidence="1">
    <location>
        <begin position="84"/>
        <end position="103"/>
    </location>
</feature>
<proteinExistence type="predicted"/>
<comment type="caution">
    <text evidence="3">The sequence shown here is derived from an EMBL/GenBank/DDBJ whole genome shotgun (WGS) entry which is preliminary data.</text>
</comment>